<dbReference type="GO" id="GO:0070897">
    <property type="term" value="P:transcription preinitiation complex assembly"/>
    <property type="evidence" value="ECO:0007669"/>
    <property type="project" value="InterPro"/>
</dbReference>
<accession>A0A1H3KLB8</accession>
<sequence length="359" mass="39272">MLSNNASEKTVSDGQHTTTEKRDHEPTVEHEPSGRSACPECEGQVITEDEQSFCTDCGLIVADEWVDLSPTLNDLGLVGDADQSIETVDPLRTDKGLHTKIGRNTDGRGNPLSNEQWEKVQRLRKWHKRMQFGEKRKRTKRLNEGLRDVEMIGGNLSLPDHVVKMAAQFLRSASEARLPGGRMAWEALAGGAVLLAARASSVDRDEIDVAVATHTKAPHERVCAAARKIRCECGFDAPLVRPNAVMAVVDALDEDAIPGARAVRTWRLAQHLMKLGDQVPVGPGTPRCTVAASALYAADRLLSRKHLTQAQVAAAASTIVPTSRNRIARYSRELVDAYEAEHGTDDPGVGLEEERDTLR</sequence>
<dbReference type="RefSeq" id="WP_175454698.1">
    <property type="nucleotide sequence ID" value="NZ_FNPB01000020.1"/>
</dbReference>
<dbReference type="GO" id="GO:0003743">
    <property type="term" value="F:translation initiation factor activity"/>
    <property type="evidence" value="ECO:0007669"/>
    <property type="project" value="UniProtKB-KW"/>
</dbReference>
<dbReference type="PANTHER" id="PTHR11618:SF13">
    <property type="entry name" value="TRANSCRIPTION INITIATION FACTOR IIB"/>
    <property type="match status" value="1"/>
</dbReference>
<evidence type="ECO:0000256" key="1">
    <source>
        <dbReference type="ARBA" id="ARBA00023015"/>
    </source>
</evidence>
<dbReference type="Proteomes" id="UP000199170">
    <property type="component" value="Unassembled WGS sequence"/>
</dbReference>
<dbReference type="SUPFAM" id="SSF47954">
    <property type="entry name" value="Cyclin-like"/>
    <property type="match status" value="1"/>
</dbReference>
<dbReference type="CDD" id="cd00043">
    <property type="entry name" value="CYCLIN_SF"/>
    <property type="match status" value="1"/>
</dbReference>
<organism evidence="5 6">
    <name type="scientific">Halobellus clavatus</name>
    <dbReference type="NCBI Taxonomy" id="660517"/>
    <lineage>
        <taxon>Archaea</taxon>
        <taxon>Methanobacteriati</taxon>
        <taxon>Methanobacteriota</taxon>
        <taxon>Stenosarchaea group</taxon>
        <taxon>Halobacteria</taxon>
        <taxon>Halobacteriales</taxon>
        <taxon>Haloferacaceae</taxon>
        <taxon>Halobellus</taxon>
    </lineage>
</organism>
<dbReference type="SUPFAM" id="SSF57783">
    <property type="entry name" value="Zinc beta-ribbon"/>
    <property type="match status" value="1"/>
</dbReference>
<feature type="compositionally biased region" description="Polar residues" evidence="3">
    <location>
        <begin position="1"/>
        <end position="17"/>
    </location>
</feature>
<keyword evidence="5" id="KW-0648">Protein biosynthesis</keyword>
<keyword evidence="5" id="KW-0396">Initiation factor</keyword>
<dbReference type="OrthoDB" id="261013at2157"/>
<dbReference type="AlphaFoldDB" id="A0A1H3KLB8"/>
<evidence type="ECO:0000313" key="6">
    <source>
        <dbReference type="Proteomes" id="UP000199170"/>
    </source>
</evidence>
<gene>
    <name evidence="5" type="ORF">SAMN04487946_12036</name>
</gene>
<dbReference type="EMBL" id="FNPB01000020">
    <property type="protein sequence ID" value="SDY52952.1"/>
    <property type="molecule type" value="Genomic_DNA"/>
</dbReference>
<feature type="domain" description="Transcription factor TFIIB cyclin-like" evidence="4">
    <location>
        <begin position="139"/>
        <end position="212"/>
    </location>
</feature>
<proteinExistence type="predicted"/>
<dbReference type="InterPro" id="IPR000812">
    <property type="entry name" value="TFIIB"/>
</dbReference>
<feature type="region of interest" description="Disordered" evidence="3">
    <location>
        <begin position="338"/>
        <end position="359"/>
    </location>
</feature>
<dbReference type="STRING" id="660517.SAMN04487946_12036"/>
<dbReference type="GO" id="GO:0097550">
    <property type="term" value="C:transcription preinitiation complex"/>
    <property type="evidence" value="ECO:0007669"/>
    <property type="project" value="TreeGrafter"/>
</dbReference>
<feature type="region of interest" description="Disordered" evidence="3">
    <location>
        <begin position="1"/>
        <end position="39"/>
    </location>
</feature>
<dbReference type="GO" id="GO:0017025">
    <property type="term" value="F:TBP-class protein binding"/>
    <property type="evidence" value="ECO:0007669"/>
    <property type="project" value="InterPro"/>
</dbReference>
<keyword evidence="2" id="KW-0804">Transcription</keyword>
<dbReference type="InterPro" id="IPR036915">
    <property type="entry name" value="Cyclin-like_sf"/>
</dbReference>
<keyword evidence="6" id="KW-1185">Reference proteome</keyword>
<dbReference type="Pfam" id="PF00382">
    <property type="entry name" value="TFIIB"/>
    <property type="match status" value="1"/>
</dbReference>
<protein>
    <submittedName>
        <fullName evidence="5">Transcription initiation factor TFIIB</fullName>
    </submittedName>
</protein>
<evidence type="ECO:0000313" key="5">
    <source>
        <dbReference type="EMBL" id="SDY52952.1"/>
    </source>
</evidence>
<dbReference type="InterPro" id="IPR013150">
    <property type="entry name" value="TFIIB_cyclin"/>
</dbReference>
<dbReference type="Gene3D" id="1.10.472.170">
    <property type="match status" value="1"/>
</dbReference>
<evidence type="ECO:0000256" key="2">
    <source>
        <dbReference type="ARBA" id="ARBA00023163"/>
    </source>
</evidence>
<evidence type="ECO:0000256" key="3">
    <source>
        <dbReference type="SAM" id="MobiDB-lite"/>
    </source>
</evidence>
<feature type="compositionally biased region" description="Basic and acidic residues" evidence="3">
    <location>
        <begin position="18"/>
        <end position="33"/>
    </location>
</feature>
<reference evidence="6" key="1">
    <citation type="submission" date="2016-10" db="EMBL/GenBank/DDBJ databases">
        <authorList>
            <person name="Varghese N."/>
            <person name="Submissions S."/>
        </authorList>
    </citation>
    <scope>NUCLEOTIDE SEQUENCE [LARGE SCALE GENOMIC DNA]</scope>
    <source>
        <strain evidence="6">CGMCC 1.10118</strain>
    </source>
</reference>
<keyword evidence="1" id="KW-0805">Transcription regulation</keyword>
<evidence type="ECO:0000259" key="4">
    <source>
        <dbReference type="Pfam" id="PF00382"/>
    </source>
</evidence>
<dbReference type="PRINTS" id="PR00685">
    <property type="entry name" value="TIFACTORIIB"/>
</dbReference>
<dbReference type="PANTHER" id="PTHR11618">
    <property type="entry name" value="TRANSCRIPTION INITIATION FACTOR IIB-RELATED"/>
    <property type="match status" value="1"/>
</dbReference>
<name>A0A1H3KLB8_9EURY</name>